<dbReference type="CDD" id="cd00038">
    <property type="entry name" value="CAP_ED"/>
    <property type="match status" value="1"/>
</dbReference>
<dbReference type="STRING" id="445961.IW15_19735"/>
<evidence type="ECO:0000313" key="3">
    <source>
        <dbReference type="Proteomes" id="UP000028705"/>
    </source>
</evidence>
<feature type="domain" description="Cyclic nucleotide-binding" evidence="1">
    <location>
        <begin position="34"/>
        <end position="120"/>
    </location>
</feature>
<dbReference type="EMBL" id="JPRH01000010">
    <property type="protein sequence ID" value="KFF10570.1"/>
    <property type="molecule type" value="Genomic_DNA"/>
</dbReference>
<dbReference type="Proteomes" id="UP000028705">
    <property type="component" value="Unassembled WGS sequence"/>
</dbReference>
<sequence>MSNFEVFYDYIQKLSGEILSEDDKLVIETYMKPRKFRRKQYFLQEGDVCKYTGFIVKGSAKTFSVDDEGNENILKLSIENWWLADFESFYQLTPSQYNIEAMEDLEVLQVTNAQVEEFFKPIAAFSSMMEVIKQNNAIANQKRVQAAISYTAEERYADFVRNYPHFLMRFPQNVIASYLGLSPETLSRLRKKNNSK</sequence>
<protein>
    <submittedName>
        <fullName evidence="2">Cyclic nucleotide-binding protein</fullName>
    </submittedName>
</protein>
<dbReference type="OrthoDB" id="1092431at2"/>
<keyword evidence="3" id="KW-1185">Reference proteome</keyword>
<reference evidence="2 3" key="1">
    <citation type="submission" date="2014-07" db="EMBL/GenBank/DDBJ databases">
        <title>Genome of Chryseobacterium soli DSM 19298.</title>
        <authorList>
            <person name="Stropko S.J."/>
            <person name="Pipes S.E."/>
            <person name="Newman J."/>
        </authorList>
    </citation>
    <scope>NUCLEOTIDE SEQUENCE [LARGE SCALE GENOMIC DNA]</scope>
    <source>
        <strain evidence="2 3">DSM 19298</strain>
    </source>
</reference>
<evidence type="ECO:0000313" key="2">
    <source>
        <dbReference type="EMBL" id="KFF10570.1"/>
    </source>
</evidence>
<dbReference type="InterPro" id="IPR014710">
    <property type="entry name" value="RmlC-like_jellyroll"/>
</dbReference>
<dbReference type="InterPro" id="IPR000595">
    <property type="entry name" value="cNMP-bd_dom"/>
</dbReference>
<comment type="caution">
    <text evidence="2">The sequence shown here is derived from an EMBL/GenBank/DDBJ whole genome shotgun (WGS) entry which is preliminary data.</text>
</comment>
<dbReference type="InterPro" id="IPR018490">
    <property type="entry name" value="cNMP-bd_dom_sf"/>
</dbReference>
<dbReference type="RefSeq" id="WP_034714596.1">
    <property type="nucleotide sequence ID" value="NZ_JPRH01000010.1"/>
</dbReference>
<proteinExistence type="predicted"/>
<evidence type="ECO:0000259" key="1">
    <source>
        <dbReference type="Pfam" id="PF00027"/>
    </source>
</evidence>
<dbReference type="AlphaFoldDB" id="A0A086A1K6"/>
<dbReference type="SUPFAM" id="SSF51206">
    <property type="entry name" value="cAMP-binding domain-like"/>
    <property type="match status" value="1"/>
</dbReference>
<gene>
    <name evidence="2" type="ORF">IW15_19735</name>
</gene>
<name>A0A086A1K6_9FLAO</name>
<dbReference type="eggNOG" id="COG0664">
    <property type="taxonomic scope" value="Bacteria"/>
</dbReference>
<dbReference type="Gene3D" id="2.60.120.10">
    <property type="entry name" value="Jelly Rolls"/>
    <property type="match status" value="1"/>
</dbReference>
<dbReference type="Pfam" id="PF00027">
    <property type="entry name" value="cNMP_binding"/>
    <property type="match status" value="1"/>
</dbReference>
<organism evidence="2 3">
    <name type="scientific">Chryseobacterium soli</name>
    <dbReference type="NCBI Taxonomy" id="445961"/>
    <lineage>
        <taxon>Bacteria</taxon>
        <taxon>Pseudomonadati</taxon>
        <taxon>Bacteroidota</taxon>
        <taxon>Flavobacteriia</taxon>
        <taxon>Flavobacteriales</taxon>
        <taxon>Weeksellaceae</taxon>
        <taxon>Chryseobacterium group</taxon>
        <taxon>Chryseobacterium</taxon>
    </lineage>
</organism>
<accession>A0A086A1K6</accession>